<gene>
    <name evidence="6" type="ORF">DEO72_LG10g2043</name>
</gene>
<dbReference type="EMBL" id="CP039354">
    <property type="protein sequence ID" value="QCE10811.1"/>
    <property type="molecule type" value="Genomic_DNA"/>
</dbReference>
<dbReference type="GO" id="GO:0016788">
    <property type="term" value="F:hydrolase activity, acting on ester bonds"/>
    <property type="evidence" value="ECO:0007669"/>
    <property type="project" value="InterPro"/>
</dbReference>
<evidence type="ECO:0000256" key="1">
    <source>
        <dbReference type="ARBA" id="ARBA00008668"/>
    </source>
</evidence>
<dbReference type="SUPFAM" id="SSF52266">
    <property type="entry name" value="SGNH hydrolase"/>
    <property type="match status" value="1"/>
</dbReference>
<organism evidence="6 7">
    <name type="scientific">Vigna unguiculata</name>
    <name type="common">Cowpea</name>
    <dbReference type="NCBI Taxonomy" id="3917"/>
    <lineage>
        <taxon>Eukaryota</taxon>
        <taxon>Viridiplantae</taxon>
        <taxon>Streptophyta</taxon>
        <taxon>Embryophyta</taxon>
        <taxon>Tracheophyta</taxon>
        <taxon>Spermatophyta</taxon>
        <taxon>Magnoliopsida</taxon>
        <taxon>eudicotyledons</taxon>
        <taxon>Gunneridae</taxon>
        <taxon>Pentapetalae</taxon>
        <taxon>rosids</taxon>
        <taxon>fabids</taxon>
        <taxon>Fabales</taxon>
        <taxon>Fabaceae</taxon>
        <taxon>Papilionoideae</taxon>
        <taxon>50 kb inversion clade</taxon>
        <taxon>NPAAA clade</taxon>
        <taxon>indigoferoid/millettioid clade</taxon>
        <taxon>Phaseoleae</taxon>
        <taxon>Vigna</taxon>
    </lineage>
</organism>
<dbReference type="Gramene" id="Vigun05g151800.1.v1.2">
    <property type="protein sequence ID" value="Vigun05g151800.1.v1.2"/>
    <property type="gene ID" value="Vigun05g151800.v1.2"/>
</dbReference>
<dbReference type="OrthoDB" id="1600564at2759"/>
<dbReference type="Gene3D" id="3.40.50.1110">
    <property type="entry name" value="SGNH hydrolase"/>
    <property type="match status" value="1"/>
</dbReference>
<dbReference type="InterPro" id="IPR036514">
    <property type="entry name" value="SGNH_hydro_sf"/>
</dbReference>
<dbReference type="PANTHER" id="PTHR22835">
    <property type="entry name" value="ZINC FINGER FYVE DOMAIN CONTAINING PROTEIN"/>
    <property type="match status" value="1"/>
</dbReference>
<dbReference type="InterPro" id="IPR035669">
    <property type="entry name" value="SGNH_plant_lipase-like"/>
</dbReference>
<dbReference type="Pfam" id="PF00657">
    <property type="entry name" value="Lipase_GDSL"/>
    <property type="match status" value="1"/>
</dbReference>
<proteinExistence type="inferred from homology"/>
<evidence type="ECO:0000313" key="6">
    <source>
        <dbReference type="EMBL" id="QCE10811.1"/>
    </source>
</evidence>
<feature type="signal peptide" evidence="5">
    <location>
        <begin position="1"/>
        <end position="21"/>
    </location>
</feature>
<dbReference type="Proteomes" id="UP000501690">
    <property type="component" value="Linkage Group LG10"/>
</dbReference>
<reference evidence="6 7" key="1">
    <citation type="submission" date="2019-04" db="EMBL/GenBank/DDBJ databases">
        <title>An improved genome assembly and genetic linkage map for asparagus bean, Vigna unguiculata ssp. sesquipedialis.</title>
        <authorList>
            <person name="Xia Q."/>
            <person name="Zhang R."/>
            <person name="Dong Y."/>
        </authorList>
    </citation>
    <scope>NUCLEOTIDE SEQUENCE [LARGE SCALE GENOMIC DNA]</scope>
    <source>
        <tissue evidence="6">Leaf</tissue>
    </source>
</reference>
<feature type="chain" id="PRO_5020033609" evidence="5">
    <location>
        <begin position="22"/>
        <end position="389"/>
    </location>
</feature>
<evidence type="ECO:0000256" key="3">
    <source>
        <dbReference type="ARBA" id="ARBA00022801"/>
    </source>
</evidence>
<dbReference type="InterPro" id="IPR001087">
    <property type="entry name" value="GDSL"/>
</dbReference>
<keyword evidence="3" id="KW-0378">Hydrolase</keyword>
<accession>A0A4D6ND64</accession>
<evidence type="ECO:0000256" key="5">
    <source>
        <dbReference type="SAM" id="SignalP"/>
    </source>
</evidence>
<evidence type="ECO:0000256" key="2">
    <source>
        <dbReference type="ARBA" id="ARBA00022729"/>
    </source>
</evidence>
<keyword evidence="4" id="KW-0325">Glycoprotein</keyword>
<evidence type="ECO:0000313" key="7">
    <source>
        <dbReference type="Proteomes" id="UP000501690"/>
    </source>
</evidence>
<evidence type="ECO:0000256" key="4">
    <source>
        <dbReference type="ARBA" id="ARBA00023180"/>
    </source>
</evidence>
<dbReference type="AlphaFoldDB" id="A0A4D6ND64"/>
<name>A0A4D6ND64_VIGUN</name>
<keyword evidence="7" id="KW-1185">Reference proteome</keyword>
<sequence length="389" mass="43692">MGFLVQLVAFILLPLLASMRAEDTINSSQPCDFRAIFNFGDSNSDTGCMAAAFYPEVSPYGQTFFHEPVGRASDGRLIIDFIAQHLRFPLLSAYINSIGTSYRHGANFAAGSSTIRRQNRTVFEGGTPFTFEIQIEQFNQFKQRTGKFFNQARKNSFRRHFPRPEDFAKAVYTFDIGQNDIAAAINRVGTEDSHAVISDIVEHFAEQVEYLHKLGARTFWIHNSGPIGCLPVAMPVHNNATNHTQEAGYLDQNGCINYQNDMAREFNKKLKNFVLKLRAKFLDASFIYVDMFSAKYELISNANKEGFVEPSEICCGYHKDGYHLYCGNKAMINGKEVFAGSCGDPSKYISWDGVHYTEAANRWIANRIINGSFSDPPLSLTHSCRAVPI</sequence>
<keyword evidence="2 5" id="KW-0732">Signal</keyword>
<dbReference type="PANTHER" id="PTHR22835:SF546">
    <property type="entry name" value="GDSL-LIKE LIPASE_ACYLHYDROLASE"/>
    <property type="match status" value="1"/>
</dbReference>
<dbReference type="CDD" id="cd01837">
    <property type="entry name" value="SGNH_plant_lipase_like"/>
    <property type="match status" value="1"/>
</dbReference>
<protein>
    <submittedName>
        <fullName evidence="6">Zeta-carotene desaturase</fullName>
    </submittedName>
</protein>
<comment type="similarity">
    <text evidence="1">Belongs to the 'GDSL' lipolytic enzyme family.</text>
</comment>